<reference evidence="2" key="1">
    <citation type="submission" date="2023-07" db="EMBL/GenBank/DDBJ databases">
        <authorList>
            <consortium name="CYATHOMIX"/>
        </authorList>
    </citation>
    <scope>NUCLEOTIDE SEQUENCE</scope>
    <source>
        <strain evidence="2">N/A</strain>
    </source>
</reference>
<dbReference type="AlphaFoldDB" id="A0AA36DP01"/>
<keyword evidence="3" id="KW-1185">Reference proteome</keyword>
<dbReference type="EMBL" id="CATQJL010000001">
    <property type="protein sequence ID" value="CAJ0591078.1"/>
    <property type="molecule type" value="Genomic_DNA"/>
</dbReference>
<evidence type="ECO:0000256" key="1">
    <source>
        <dbReference type="SAM" id="MobiDB-lite"/>
    </source>
</evidence>
<accession>A0AA36DP01</accession>
<gene>
    <name evidence="2" type="ORF">CYNAS_LOCUS3061</name>
</gene>
<sequence length="69" mass="8439">MSVWFERESLLVKMIKLVNRRNSKTRSEQIHEKRKRKRQRASHSTYLSCIEPMPTITEEEEIEFTVIRF</sequence>
<dbReference type="Proteomes" id="UP001176961">
    <property type="component" value="Unassembled WGS sequence"/>
</dbReference>
<organism evidence="2 3">
    <name type="scientific">Cylicocyclus nassatus</name>
    <name type="common">Nematode worm</name>
    <dbReference type="NCBI Taxonomy" id="53992"/>
    <lineage>
        <taxon>Eukaryota</taxon>
        <taxon>Metazoa</taxon>
        <taxon>Ecdysozoa</taxon>
        <taxon>Nematoda</taxon>
        <taxon>Chromadorea</taxon>
        <taxon>Rhabditida</taxon>
        <taxon>Rhabditina</taxon>
        <taxon>Rhabditomorpha</taxon>
        <taxon>Strongyloidea</taxon>
        <taxon>Strongylidae</taxon>
        <taxon>Cylicocyclus</taxon>
    </lineage>
</organism>
<feature type="compositionally biased region" description="Basic residues" evidence="1">
    <location>
        <begin position="32"/>
        <end position="41"/>
    </location>
</feature>
<protein>
    <submittedName>
        <fullName evidence="2">Uncharacterized protein</fullName>
    </submittedName>
</protein>
<comment type="caution">
    <text evidence="2">The sequence shown here is derived from an EMBL/GenBank/DDBJ whole genome shotgun (WGS) entry which is preliminary data.</text>
</comment>
<proteinExistence type="predicted"/>
<evidence type="ECO:0000313" key="2">
    <source>
        <dbReference type="EMBL" id="CAJ0591078.1"/>
    </source>
</evidence>
<name>A0AA36DP01_CYLNA</name>
<feature type="region of interest" description="Disordered" evidence="1">
    <location>
        <begin position="22"/>
        <end position="44"/>
    </location>
</feature>
<evidence type="ECO:0000313" key="3">
    <source>
        <dbReference type="Proteomes" id="UP001176961"/>
    </source>
</evidence>